<dbReference type="InterPro" id="IPR052895">
    <property type="entry name" value="HetReg/Transcr_Mod"/>
</dbReference>
<evidence type="ECO:0000313" key="5">
    <source>
        <dbReference type="Proteomes" id="UP000811619"/>
    </source>
</evidence>
<evidence type="ECO:0000256" key="2">
    <source>
        <dbReference type="SAM" id="Phobius"/>
    </source>
</evidence>
<accession>A0A8K0J1R8</accession>
<dbReference type="Proteomes" id="UP000811619">
    <property type="component" value="Unassembled WGS sequence"/>
</dbReference>
<feature type="region of interest" description="Disordered" evidence="1">
    <location>
        <begin position="511"/>
        <end position="539"/>
    </location>
</feature>
<dbReference type="OrthoDB" id="3553147at2759"/>
<feature type="region of interest" description="Disordered" evidence="1">
    <location>
        <begin position="466"/>
        <end position="497"/>
    </location>
</feature>
<comment type="caution">
    <text evidence="4">The sequence shown here is derived from an EMBL/GenBank/DDBJ whole genome shotgun (WGS) entry which is preliminary data.</text>
</comment>
<organism evidence="4 5">
    <name type="scientific">Claviceps africana</name>
    <dbReference type="NCBI Taxonomy" id="83212"/>
    <lineage>
        <taxon>Eukaryota</taxon>
        <taxon>Fungi</taxon>
        <taxon>Dikarya</taxon>
        <taxon>Ascomycota</taxon>
        <taxon>Pezizomycotina</taxon>
        <taxon>Sordariomycetes</taxon>
        <taxon>Hypocreomycetidae</taxon>
        <taxon>Hypocreales</taxon>
        <taxon>Clavicipitaceae</taxon>
        <taxon>Claviceps</taxon>
    </lineage>
</organism>
<proteinExistence type="predicted"/>
<evidence type="ECO:0000259" key="3">
    <source>
        <dbReference type="Pfam" id="PF06985"/>
    </source>
</evidence>
<dbReference type="Pfam" id="PF26639">
    <property type="entry name" value="Het-6_barrel"/>
    <property type="match status" value="1"/>
</dbReference>
<keyword evidence="2" id="KW-1133">Transmembrane helix</keyword>
<feature type="domain" description="Heterokaryon incompatibility" evidence="3">
    <location>
        <begin position="60"/>
        <end position="224"/>
    </location>
</feature>
<dbReference type="PANTHER" id="PTHR24148">
    <property type="entry name" value="ANKYRIN REPEAT DOMAIN-CONTAINING PROTEIN 39 HOMOLOG-RELATED"/>
    <property type="match status" value="1"/>
</dbReference>
<keyword evidence="2" id="KW-0812">Transmembrane</keyword>
<evidence type="ECO:0000256" key="1">
    <source>
        <dbReference type="SAM" id="MobiDB-lite"/>
    </source>
</evidence>
<feature type="transmembrane region" description="Helical" evidence="2">
    <location>
        <begin position="702"/>
        <end position="724"/>
    </location>
</feature>
<keyword evidence="2" id="KW-0472">Membrane</keyword>
<sequence>MLDYQYRSLQKGEIRLLRLDATNASGQFLSGSIVHHRLVNPTYRQSKDAGSAYLEYSLPYEALSYHWGSNDRAGCKVLIHDDDGNYFVIRITKTLHSILRRLALPDKHRVIWADAICINQINSSTNSEKGEQIQLMPDIYRTAACVQVYLGDKSADVPAALELLSSLADYSEHLDDLLHAEGEIGLDLALRNGFVMPSLDDKKWQALRAFFCRPWFRRVWVIQEFVYATDVRVLCGDLEIDWHRLWLASKAYVSNRNLMHQGFGKESFLSFFFLRKNRHKEALEGALALHRITDLRLRAMGYMSGPYIVYNLGQDEPANVTGLSIRRNLEAIKGFEKFARDSFLLDRSAGKAFPYGRSTLLELLHDTSNFQATKPIDRLYALLGLADDADGYQPIYSADETAAVVSTRFAATFINNGHLQRVLASAGIRSHTFSSRQAPSWVPDWTRVRYAQHKLIGFTLVSMAGDKSEQPRQQRKIQRQEQRYATENKEASVHSTPPLFTGFPGIESIVDSNHDPLAKQKGDSAAKEAQADDASKETADAPAKLYNAAAGTEPSYSGDAFWGKLVVRGSTLGRIVLVLPGKLMLPCQLYENMILNMGTQYPTGEPAVEAVWRTLIGNRTMHGDPAPPEFAAQYELIKKYDNMIIFKACLILVTALLVASPIFVLAIRFLPIVVHVGIVAGLNRAQYVRLRPAMSFLVLLPIFRWLYIWVLIPVLLALAWHLMARLYPSETLDMVAQMGCTTAVSTSTLPADCAPYASSMSMTANRHVLCVMQQRLIGLMPVLTREGDMVVIFHGCDVPYVIRPAQEEQGCYRLVGEAYVHGVMNGEAMQNGGDDCVDVTLI</sequence>
<dbReference type="EMBL" id="SRPY01000842">
    <property type="protein sequence ID" value="KAG5917041.1"/>
    <property type="molecule type" value="Genomic_DNA"/>
</dbReference>
<gene>
    <name evidence="4" type="ORF">E4U42_007406</name>
</gene>
<keyword evidence="5" id="KW-1185">Reference proteome</keyword>
<name>A0A8K0J1R8_9HYPO</name>
<dbReference type="Pfam" id="PF06985">
    <property type="entry name" value="HET"/>
    <property type="match status" value="1"/>
</dbReference>
<feature type="transmembrane region" description="Helical" evidence="2">
    <location>
        <begin position="649"/>
        <end position="682"/>
    </location>
</feature>
<evidence type="ECO:0000313" key="4">
    <source>
        <dbReference type="EMBL" id="KAG5917041.1"/>
    </source>
</evidence>
<protein>
    <recommendedName>
        <fullName evidence="3">Heterokaryon incompatibility domain-containing protein</fullName>
    </recommendedName>
</protein>
<reference evidence="4" key="1">
    <citation type="journal article" date="2020" name="bioRxiv">
        <title>Whole genome comparisons of ergot fungi reveals the divergence and evolution of species within the genus Claviceps are the result of varying mechanisms driving genome evolution and host range expansion.</title>
        <authorList>
            <person name="Wyka S.A."/>
            <person name="Mondo S.J."/>
            <person name="Liu M."/>
            <person name="Dettman J."/>
            <person name="Nalam V."/>
            <person name="Broders K.D."/>
        </authorList>
    </citation>
    <scope>NUCLEOTIDE SEQUENCE</scope>
    <source>
        <strain evidence="4">CCC 489</strain>
    </source>
</reference>
<feature type="compositionally biased region" description="Basic and acidic residues" evidence="1">
    <location>
        <begin position="512"/>
        <end position="539"/>
    </location>
</feature>
<dbReference type="PANTHER" id="PTHR24148:SF82">
    <property type="entry name" value="HETEROKARYON INCOMPATIBILITY DOMAIN-CONTAINING PROTEIN"/>
    <property type="match status" value="1"/>
</dbReference>
<feature type="compositionally biased region" description="Basic and acidic residues" evidence="1">
    <location>
        <begin position="466"/>
        <end position="492"/>
    </location>
</feature>
<dbReference type="InterPro" id="IPR010730">
    <property type="entry name" value="HET"/>
</dbReference>
<dbReference type="AlphaFoldDB" id="A0A8K0J1R8"/>